<evidence type="ECO:0000313" key="2">
    <source>
        <dbReference type="EMBL" id="MDT0677828.1"/>
    </source>
</evidence>
<reference evidence="2 3" key="1">
    <citation type="submission" date="2023-09" db="EMBL/GenBank/DDBJ databases">
        <authorList>
            <person name="Rey-Velasco X."/>
        </authorList>
    </citation>
    <scope>NUCLEOTIDE SEQUENCE [LARGE SCALE GENOMIC DNA]</scope>
    <source>
        <strain evidence="2 3">F117</strain>
    </source>
</reference>
<keyword evidence="1" id="KW-0472">Membrane</keyword>
<keyword evidence="1" id="KW-1133">Transmembrane helix</keyword>
<keyword evidence="1" id="KW-0812">Transmembrane</keyword>
<feature type="transmembrane region" description="Helical" evidence="1">
    <location>
        <begin position="336"/>
        <end position="364"/>
    </location>
</feature>
<accession>A0ABU3D8I2</accession>
<dbReference type="EMBL" id="JAVRHK010000012">
    <property type="protein sequence ID" value="MDT0677828.1"/>
    <property type="molecule type" value="Genomic_DNA"/>
</dbReference>
<evidence type="ECO:0000256" key="1">
    <source>
        <dbReference type="SAM" id="Phobius"/>
    </source>
</evidence>
<dbReference type="Pfam" id="PF12412">
    <property type="entry name" value="DUF3667"/>
    <property type="match status" value="1"/>
</dbReference>
<protein>
    <submittedName>
        <fullName evidence="2">DUF3667 domain-containing protein</fullName>
    </submittedName>
</protein>
<comment type="caution">
    <text evidence="2">The sequence shown here is derived from an EMBL/GenBank/DDBJ whole genome shotgun (WGS) entry which is preliminary data.</text>
</comment>
<keyword evidence="3" id="KW-1185">Reference proteome</keyword>
<feature type="transmembrane region" description="Helical" evidence="1">
    <location>
        <begin position="91"/>
        <end position="111"/>
    </location>
</feature>
<proteinExistence type="predicted"/>
<evidence type="ECO:0000313" key="3">
    <source>
        <dbReference type="Proteomes" id="UP001262582"/>
    </source>
</evidence>
<gene>
    <name evidence="2" type="ORF">RM539_14675</name>
</gene>
<dbReference type="RefSeq" id="WP_311504171.1">
    <property type="nucleotide sequence ID" value="NZ_JAVRHK010000012.1"/>
</dbReference>
<organism evidence="2 3">
    <name type="scientific">Autumnicola musiva</name>
    <dbReference type="NCBI Taxonomy" id="3075589"/>
    <lineage>
        <taxon>Bacteria</taxon>
        <taxon>Pseudomonadati</taxon>
        <taxon>Bacteroidota</taxon>
        <taxon>Flavobacteriia</taxon>
        <taxon>Flavobacteriales</taxon>
        <taxon>Flavobacteriaceae</taxon>
        <taxon>Autumnicola</taxon>
    </lineage>
</organism>
<sequence length="365" mass="42753">MKIKRSLLRYRGTKCLNCDHPLSISDRFCPRCGQMNSTKKLSFEDFFSEFFSGIFAYDSRFQRTLKALLFQPGKISKDYIRGRRMHYANPFRFYLSASIIFFLIMSFSSSWDEVDFGSNQAEFREELSRIPKDSLTQINDNINRIPGLMQEELRVDSLVLSAARENSYADVYIPEEDLDTMKFWNRNGEKLNIFSEFHKETGIVSAGIAMDSLRYTASTYNEWLYKKAVNSNRIIENPSIFVNYFINKLPFIIFFYLPVFALFIWLLYIRRPYNYMEHLIFAFHVQTTFFVVFSLAIGFDFLISGNWGARIAIIVFIIYLYKALRKFYNQGRVKTFLKFIILSLIFSILAVIAAVISALASFAIF</sequence>
<feature type="transmembrane region" description="Helical" evidence="1">
    <location>
        <begin position="249"/>
        <end position="268"/>
    </location>
</feature>
<feature type="transmembrane region" description="Helical" evidence="1">
    <location>
        <begin position="280"/>
        <end position="301"/>
    </location>
</feature>
<name>A0ABU3D8I2_9FLAO</name>
<dbReference type="InterPro" id="IPR022134">
    <property type="entry name" value="DUF3667"/>
</dbReference>
<feature type="transmembrane region" description="Helical" evidence="1">
    <location>
        <begin position="307"/>
        <end position="324"/>
    </location>
</feature>
<dbReference type="Proteomes" id="UP001262582">
    <property type="component" value="Unassembled WGS sequence"/>
</dbReference>